<keyword evidence="5 7" id="KW-1133">Transmembrane helix</keyword>
<keyword evidence="4 7" id="KW-0812">Transmembrane</keyword>
<evidence type="ECO:0000313" key="9">
    <source>
        <dbReference type="Proteomes" id="UP000663699"/>
    </source>
</evidence>
<feature type="transmembrane region" description="Helical" evidence="7">
    <location>
        <begin position="268"/>
        <end position="285"/>
    </location>
</feature>
<reference evidence="8" key="1">
    <citation type="submission" date="2020-06" db="EMBL/GenBank/DDBJ databases">
        <title>Genomes of multiple members of Pneumocystis genus reveal paths to human pathogen Pneumocystis jirovecii.</title>
        <authorList>
            <person name="Cisse O.H."/>
            <person name="Ma L."/>
            <person name="Dekker J."/>
            <person name="Khil P."/>
            <person name="Jo J."/>
            <person name="Brenchley J."/>
            <person name="Blair R."/>
            <person name="Pahar B."/>
            <person name="Chabe M."/>
            <person name="Van Rompay K.A."/>
            <person name="Keesler R."/>
            <person name="Sukura A."/>
            <person name="Hirsch V."/>
            <person name="Kutty G."/>
            <person name="Liu Y."/>
            <person name="Peng L."/>
            <person name="Chen J."/>
            <person name="Song J."/>
            <person name="Weissenbacher-Lang C."/>
            <person name="Xu J."/>
            <person name="Upham N.S."/>
            <person name="Stajich J.E."/>
            <person name="Cuomo C.A."/>
            <person name="Cushion M.T."/>
            <person name="Kovacs J.A."/>
        </authorList>
    </citation>
    <scope>NUCLEOTIDE SEQUENCE</scope>
    <source>
        <strain evidence="8">2A</strain>
    </source>
</reference>
<dbReference type="GO" id="GO:0016020">
    <property type="term" value="C:membrane"/>
    <property type="evidence" value="ECO:0007669"/>
    <property type="project" value="UniProtKB-SubCell"/>
</dbReference>
<dbReference type="AlphaFoldDB" id="A0A899G1A3"/>
<dbReference type="InterPro" id="IPR051706">
    <property type="entry name" value="Glycosyltransferase_domain"/>
</dbReference>
<dbReference type="PANTHER" id="PTHR32385:SF20">
    <property type="entry name" value="MANNOSYL PHOSPHORYLINOSITOL CERAMIDE SYNTHASE CSH1-RELATED"/>
    <property type="match status" value="1"/>
</dbReference>
<keyword evidence="6 7" id="KW-0472">Membrane</keyword>
<dbReference type="EMBL" id="CP054544">
    <property type="protein sequence ID" value="QSL66656.1"/>
    <property type="molecule type" value="Genomic_DNA"/>
</dbReference>
<organism evidence="8 9">
    <name type="scientific">Pneumocystis wakefieldiae</name>
    <dbReference type="NCBI Taxonomy" id="38082"/>
    <lineage>
        <taxon>Eukaryota</taxon>
        <taxon>Fungi</taxon>
        <taxon>Dikarya</taxon>
        <taxon>Ascomycota</taxon>
        <taxon>Taphrinomycotina</taxon>
        <taxon>Pneumocystomycetes</taxon>
        <taxon>Pneumocystaceae</taxon>
        <taxon>Pneumocystis</taxon>
    </lineage>
</organism>
<keyword evidence="3" id="KW-0808">Transferase</keyword>
<evidence type="ECO:0008006" key="10">
    <source>
        <dbReference type="Google" id="ProtNLM"/>
    </source>
</evidence>
<evidence type="ECO:0000313" key="8">
    <source>
        <dbReference type="EMBL" id="QSL66656.1"/>
    </source>
</evidence>
<evidence type="ECO:0000256" key="3">
    <source>
        <dbReference type="ARBA" id="ARBA00022679"/>
    </source>
</evidence>
<dbReference type="InterPro" id="IPR029044">
    <property type="entry name" value="Nucleotide-diphossugar_trans"/>
</dbReference>
<evidence type="ECO:0000256" key="7">
    <source>
        <dbReference type="SAM" id="Phobius"/>
    </source>
</evidence>
<proteinExistence type="inferred from homology"/>
<protein>
    <recommendedName>
        <fullName evidence="10">Mannosyl phosphorylinositol ceramide synthase SUR1</fullName>
    </recommendedName>
</protein>
<dbReference type="GO" id="GO:0000030">
    <property type="term" value="F:mannosyltransferase activity"/>
    <property type="evidence" value="ECO:0007669"/>
    <property type="project" value="TreeGrafter"/>
</dbReference>
<feature type="transmembrane region" description="Helical" evidence="7">
    <location>
        <begin position="198"/>
        <end position="217"/>
    </location>
</feature>
<evidence type="ECO:0000256" key="1">
    <source>
        <dbReference type="ARBA" id="ARBA00004370"/>
    </source>
</evidence>
<dbReference type="Proteomes" id="UP000663699">
    <property type="component" value="Chromosome 13"/>
</dbReference>
<comment type="subcellular location">
    <subcellularLocation>
        <location evidence="1">Membrane</location>
    </subcellularLocation>
</comment>
<dbReference type="InterPro" id="IPR007577">
    <property type="entry name" value="GlycoTrfase_DXD_sugar-bd_CS"/>
</dbReference>
<accession>A0A899G1A3</accession>
<dbReference type="Gene3D" id="3.90.550.20">
    <property type="match status" value="1"/>
</dbReference>
<name>A0A899G1A3_9ASCO</name>
<dbReference type="Pfam" id="PF04488">
    <property type="entry name" value="Gly_transf_sug"/>
    <property type="match status" value="1"/>
</dbReference>
<comment type="similarity">
    <text evidence="2">Belongs to the glycosyltransferase 32 family.</text>
</comment>
<sequence>MKQWALITLICGLFFLAFLFNKSWFLIRLLFENFELERISQGTILYSDSHYIDPKKQVIPRIIHQTWKNETIPEKWEQAYSSCKKNHPNYEYIFWTDEKARNFIAQEYSWFLDQYDKYPYNIQRVDSFRYFALVHYGGIYIDLDVECLKPLDPLLSYGAWLRMTDPTGISNDVMGSVPYHPFFIYVVNRLKSSSGNWIFPYLTVMATTGPLFLSVMLEKYMFFLSSDAFTSEHVRIIAPDISNKIFKNFHGSTWHQKDAWFFFWLQRYWLFLFIASIGITCFYSLRLFRRKLYKNFNCMRWICFSDGELP</sequence>
<dbReference type="PANTHER" id="PTHR32385">
    <property type="entry name" value="MANNOSYL PHOSPHORYLINOSITOL CERAMIDE SYNTHASE"/>
    <property type="match status" value="1"/>
</dbReference>
<evidence type="ECO:0000256" key="5">
    <source>
        <dbReference type="ARBA" id="ARBA00022989"/>
    </source>
</evidence>
<evidence type="ECO:0000256" key="2">
    <source>
        <dbReference type="ARBA" id="ARBA00009003"/>
    </source>
</evidence>
<dbReference type="OrthoDB" id="3647at2759"/>
<evidence type="ECO:0000256" key="4">
    <source>
        <dbReference type="ARBA" id="ARBA00022692"/>
    </source>
</evidence>
<gene>
    <name evidence="8" type="ORF">MERGE_001039</name>
</gene>
<dbReference type="SUPFAM" id="SSF53448">
    <property type="entry name" value="Nucleotide-diphospho-sugar transferases"/>
    <property type="match status" value="1"/>
</dbReference>
<dbReference type="GO" id="GO:0051999">
    <property type="term" value="P:mannosyl-inositol phosphorylceramide biosynthetic process"/>
    <property type="evidence" value="ECO:0007669"/>
    <property type="project" value="TreeGrafter"/>
</dbReference>
<keyword evidence="9" id="KW-1185">Reference proteome</keyword>
<evidence type="ECO:0000256" key="6">
    <source>
        <dbReference type="ARBA" id="ARBA00023136"/>
    </source>
</evidence>
<feature type="transmembrane region" description="Helical" evidence="7">
    <location>
        <begin position="6"/>
        <end position="31"/>
    </location>
</feature>